<organism evidence="6 7">
    <name type="scientific">Heracleum sosnowskyi</name>
    <dbReference type="NCBI Taxonomy" id="360622"/>
    <lineage>
        <taxon>Eukaryota</taxon>
        <taxon>Viridiplantae</taxon>
        <taxon>Streptophyta</taxon>
        <taxon>Embryophyta</taxon>
        <taxon>Tracheophyta</taxon>
        <taxon>Spermatophyta</taxon>
        <taxon>Magnoliopsida</taxon>
        <taxon>eudicotyledons</taxon>
        <taxon>Gunneridae</taxon>
        <taxon>Pentapetalae</taxon>
        <taxon>asterids</taxon>
        <taxon>campanulids</taxon>
        <taxon>Apiales</taxon>
        <taxon>Apiaceae</taxon>
        <taxon>Apioideae</taxon>
        <taxon>apioid superclade</taxon>
        <taxon>Tordylieae</taxon>
        <taxon>Tordyliinae</taxon>
        <taxon>Heracleum</taxon>
    </lineage>
</organism>
<dbReference type="Proteomes" id="UP001237642">
    <property type="component" value="Unassembled WGS sequence"/>
</dbReference>
<feature type="domain" description="Glycoside hydrolase family 3 C-terminal" evidence="5">
    <location>
        <begin position="60"/>
        <end position="109"/>
    </location>
</feature>
<dbReference type="InterPro" id="IPR002772">
    <property type="entry name" value="Glyco_hydro_3_C"/>
</dbReference>
<evidence type="ECO:0000256" key="2">
    <source>
        <dbReference type="ARBA" id="ARBA00022801"/>
    </source>
</evidence>
<dbReference type="EMBL" id="JAUIZM010000003">
    <property type="protein sequence ID" value="KAK1391303.1"/>
    <property type="molecule type" value="Genomic_DNA"/>
</dbReference>
<evidence type="ECO:0000259" key="5">
    <source>
        <dbReference type="Pfam" id="PF01915"/>
    </source>
</evidence>
<dbReference type="InterPro" id="IPR036962">
    <property type="entry name" value="Glyco_hydro_3_N_sf"/>
</dbReference>
<keyword evidence="7" id="KW-1185">Reference proteome</keyword>
<keyword evidence="4" id="KW-1133">Transmembrane helix</keyword>
<dbReference type="GO" id="GO:0045493">
    <property type="term" value="P:xylan catabolic process"/>
    <property type="evidence" value="ECO:0007669"/>
    <property type="project" value="InterPro"/>
</dbReference>
<evidence type="ECO:0000313" key="7">
    <source>
        <dbReference type="Proteomes" id="UP001237642"/>
    </source>
</evidence>
<dbReference type="Gene3D" id="3.20.20.300">
    <property type="entry name" value="Glycoside hydrolase, family 3, N-terminal domain"/>
    <property type="match status" value="1"/>
</dbReference>
<accession>A0AAD8IUI9</accession>
<dbReference type="GO" id="GO:0009505">
    <property type="term" value="C:plant-type cell wall"/>
    <property type="evidence" value="ECO:0007669"/>
    <property type="project" value="TreeGrafter"/>
</dbReference>
<evidence type="ECO:0000313" key="6">
    <source>
        <dbReference type="EMBL" id="KAK1391303.1"/>
    </source>
</evidence>
<dbReference type="PANTHER" id="PTHR42721:SF3">
    <property type="entry name" value="BETA-D-XYLOSIDASE 5-RELATED"/>
    <property type="match status" value="1"/>
</dbReference>
<dbReference type="GO" id="GO:0046556">
    <property type="term" value="F:alpha-L-arabinofuranosidase activity"/>
    <property type="evidence" value="ECO:0007669"/>
    <property type="project" value="TreeGrafter"/>
</dbReference>
<dbReference type="InterPro" id="IPR044993">
    <property type="entry name" value="BXL"/>
</dbReference>
<proteinExistence type="inferred from homology"/>
<dbReference type="GO" id="GO:0031222">
    <property type="term" value="P:arabinan catabolic process"/>
    <property type="evidence" value="ECO:0007669"/>
    <property type="project" value="TreeGrafter"/>
</dbReference>
<feature type="transmembrane region" description="Helical" evidence="4">
    <location>
        <begin position="51"/>
        <end position="73"/>
    </location>
</feature>
<keyword evidence="3" id="KW-0326">Glycosidase</keyword>
<protein>
    <recommendedName>
        <fullName evidence="5">Glycoside hydrolase family 3 C-terminal domain-containing protein</fullName>
    </recommendedName>
</protein>
<evidence type="ECO:0000256" key="1">
    <source>
        <dbReference type="ARBA" id="ARBA00005336"/>
    </source>
</evidence>
<comment type="similarity">
    <text evidence="1">Belongs to the glycosyl hydrolase 3 family.</text>
</comment>
<reference evidence="6" key="2">
    <citation type="submission" date="2023-05" db="EMBL/GenBank/DDBJ databases">
        <authorList>
            <person name="Schelkunov M.I."/>
        </authorList>
    </citation>
    <scope>NUCLEOTIDE SEQUENCE</scope>
    <source>
        <strain evidence="6">Hsosn_3</strain>
        <tissue evidence="6">Leaf</tissue>
    </source>
</reference>
<comment type="caution">
    <text evidence="6">The sequence shown here is derived from an EMBL/GenBank/DDBJ whole genome shotgun (WGS) entry which is preliminary data.</text>
</comment>
<reference evidence="6" key="1">
    <citation type="submission" date="2023-02" db="EMBL/GenBank/DDBJ databases">
        <title>Genome of toxic invasive species Heracleum sosnowskyi carries increased number of genes despite the absence of recent whole-genome duplications.</title>
        <authorList>
            <person name="Schelkunov M."/>
            <person name="Shtratnikova V."/>
            <person name="Makarenko M."/>
            <person name="Klepikova A."/>
            <person name="Omelchenko D."/>
            <person name="Novikova G."/>
            <person name="Obukhova E."/>
            <person name="Bogdanov V."/>
            <person name="Penin A."/>
            <person name="Logacheva M."/>
        </authorList>
    </citation>
    <scope>NUCLEOTIDE SEQUENCE</scope>
    <source>
        <strain evidence="6">Hsosn_3</strain>
        <tissue evidence="6">Leaf</tissue>
    </source>
</reference>
<keyword evidence="4" id="KW-0472">Membrane</keyword>
<name>A0AAD8IUI9_9APIA</name>
<dbReference type="GO" id="GO:0009044">
    <property type="term" value="F:xylan 1,4-beta-xylosidase activity"/>
    <property type="evidence" value="ECO:0007669"/>
    <property type="project" value="InterPro"/>
</dbReference>
<keyword evidence="2" id="KW-0378">Hydrolase</keyword>
<evidence type="ECO:0000256" key="3">
    <source>
        <dbReference type="ARBA" id="ARBA00023295"/>
    </source>
</evidence>
<gene>
    <name evidence="6" type="ORF">POM88_010359</name>
</gene>
<dbReference type="PANTHER" id="PTHR42721">
    <property type="entry name" value="SUGAR HYDROLASE-RELATED"/>
    <property type="match status" value="1"/>
</dbReference>
<dbReference type="Pfam" id="PF01915">
    <property type="entry name" value="Glyco_hydro_3_C"/>
    <property type="match status" value="1"/>
</dbReference>
<evidence type="ECO:0000256" key="4">
    <source>
        <dbReference type="SAM" id="Phobius"/>
    </source>
</evidence>
<dbReference type="Gene3D" id="3.40.50.1700">
    <property type="entry name" value="Glycoside hydrolase family 3 C-terminal domain"/>
    <property type="match status" value="1"/>
</dbReference>
<dbReference type="InterPro" id="IPR036881">
    <property type="entry name" value="Glyco_hydro_3_C_sf"/>
</dbReference>
<keyword evidence="4" id="KW-0812">Transmembrane</keyword>
<dbReference type="AlphaFoldDB" id="A0AAD8IUI9"/>
<dbReference type="SUPFAM" id="SSF52279">
    <property type="entry name" value="Beta-D-glucan exohydrolase, C-terminal domain"/>
    <property type="match status" value="1"/>
</dbReference>
<sequence length="112" mass="12362">MDVNCGSYLQNYTRSAVMKKKLPVSQIDRALRNLFTVRMRLGLFNGNPKNLIYRNILVLPVILVLLCGGPVDVSFAKYNPKMGGILWAGYPGEAGGTALPEIIFGDHNPVIR</sequence>